<dbReference type="GO" id="GO:0016020">
    <property type="term" value="C:membrane"/>
    <property type="evidence" value="ECO:0007669"/>
    <property type="project" value="UniProtKB-SubCell"/>
</dbReference>
<dbReference type="Pfam" id="PF00069">
    <property type="entry name" value="Pkinase"/>
    <property type="match status" value="1"/>
</dbReference>
<evidence type="ECO:0000256" key="5">
    <source>
        <dbReference type="ARBA" id="ARBA00022692"/>
    </source>
</evidence>
<accession>A0AAP0ELR0</accession>
<dbReference type="FunFam" id="1.10.510.10:FF:000537">
    <property type="entry name" value="Putative receptor-like protein kinase"/>
    <property type="match status" value="1"/>
</dbReference>
<protein>
    <recommendedName>
        <fullName evidence="17">Receptor-like serine/threonine-protein kinase</fullName>
        <ecNumber evidence="17">2.7.11.1</ecNumber>
    </recommendedName>
</protein>
<dbReference type="SUPFAM" id="SSF51110">
    <property type="entry name" value="alpha-D-mannose-specific plant lectins"/>
    <property type="match status" value="1"/>
</dbReference>
<dbReference type="Proteomes" id="UP001417504">
    <property type="component" value="Unassembled WGS sequence"/>
</dbReference>
<dbReference type="AlphaFoldDB" id="A0AAP0ELR0"/>
<evidence type="ECO:0000256" key="18">
    <source>
        <dbReference type="PROSITE-ProRule" id="PRU10141"/>
    </source>
</evidence>
<evidence type="ECO:0000256" key="20">
    <source>
        <dbReference type="SAM" id="SignalP"/>
    </source>
</evidence>
<keyword evidence="2 17" id="KW-0723">Serine/threonine-protein kinase</keyword>
<dbReference type="Pfam" id="PF00954">
    <property type="entry name" value="S_locus_glycop"/>
    <property type="match status" value="1"/>
</dbReference>
<dbReference type="InterPro" id="IPR000858">
    <property type="entry name" value="S_locus_glycoprot_dom"/>
</dbReference>
<feature type="domain" description="Protein kinase" evidence="21">
    <location>
        <begin position="509"/>
        <end position="800"/>
    </location>
</feature>
<evidence type="ECO:0000256" key="13">
    <source>
        <dbReference type="ARBA" id="ARBA00023170"/>
    </source>
</evidence>
<keyword evidence="7 17" id="KW-0547">Nucleotide-binding</keyword>
<dbReference type="Gene3D" id="2.90.10.10">
    <property type="entry name" value="Bulb-type lectin domain"/>
    <property type="match status" value="1"/>
</dbReference>
<sequence>MLASSLMIFAFLLQSSYVAAQPHRSLNKGSSLSVEEPNDILVSSNGVFKAGFRGVGDNAYCFAIWFTQSSDSTIAWMANRDQPVNGRGSILSLLKDGNLVLRDVGSIDTWATNTNSVSLVELVLLDSGNLVLRALESGLILWESFKFPTDTLLPYQQITRYTKLVSYRSQGNYSSGRYTFYYDNDNILRLLHDGPETSSLYWPSPTFCWPEGRYKFNSSRIAFLDSSGYFLSSDQFAFSAADFGVGVKRRLTLDFDGNLRLYSLQEKEGKWLVSWQAMNQPCKIHGFCGPNSICVHGFQRRYCSCLPAFEMKNNHDWSAGCRPKFNTSFNVNESVFVQLRNVDFYGYDYGQPMPQSLEVCKGRCLQLNTTCKAIMYRNGSCYLKIFLFNGFLSRNFQGSTYLVLPKNGHQLYSKAILVKPTRLNCSGSTNDVKSLERIYLQKHENHFLAYLLWFVIAIGVIEMFGISIGCWFLYKAELGRQTRHDHQGYLFVLAGFRKFTYKELHKATTGFSNEIGRGSGGTVYKGVLLDGRVAAIKRLNDTNKNDEGEFLAEVSTIGRINHMNLIEMWGFCAEKKHRLLVYEHMECGSLAENLSSNVLDWEQRFEIALGTAKGLAYLHEECLEWVLHCDVKPENILLDSNYKPKVADFGLSKLLERGSLSNISSFSTIRGTRGYMAPEWIFNLPITSKVDVYSYGIVVLELITGKSPTTFYVVNTDVGSSDGLVPWVREKINASSSKTNNDHDIASAIEEIMDPRVDAQLCMAKMEVLVKVALQCVQEDKDERPSMSKVVEMLTHHENKRNVVVNEVQLHS</sequence>
<evidence type="ECO:0000256" key="17">
    <source>
        <dbReference type="PIRNR" id="PIRNR000641"/>
    </source>
</evidence>
<dbReference type="SMART" id="SM00220">
    <property type="entry name" value="S_TKc"/>
    <property type="match status" value="1"/>
</dbReference>
<dbReference type="EMBL" id="JBBNAE010000009">
    <property type="protein sequence ID" value="KAK9095815.1"/>
    <property type="molecule type" value="Genomic_DNA"/>
</dbReference>
<dbReference type="CDD" id="cd00028">
    <property type="entry name" value="B_lectin"/>
    <property type="match status" value="1"/>
</dbReference>
<dbReference type="PROSITE" id="PS00108">
    <property type="entry name" value="PROTEIN_KINASE_ST"/>
    <property type="match status" value="1"/>
</dbReference>
<dbReference type="SUPFAM" id="SSF56112">
    <property type="entry name" value="Protein kinase-like (PK-like)"/>
    <property type="match status" value="1"/>
</dbReference>
<dbReference type="PANTHER" id="PTHR47974:SF3">
    <property type="entry name" value="RECEPTOR-LIKE SERINE_THREONINE-PROTEIN KINASE"/>
    <property type="match status" value="1"/>
</dbReference>
<feature type="binding site" evidence="18">
    <location>
        <position position="537"/>
    </location>
    <ligand>
        <name>ATP</name>
        <dbReference type="ChEBI" id="CHEBI:30616"/>
    </ligand>
</feature>
<dbReference type="InterPro" id="IPR000719">
    <property type="entry name" value="Prot_kinase_dom"/>
</dbReference>
<evidence type="ECO:0000256" key="19">
    <source>
        <dbReference type="SAM" id="Phobius"/>
    </source>
</evidence>
<evidence type="ECO:0000256" key="8">
    <source>
        <dbReference type="ARBA" id="ARBA00022777"/>
    </source>
</evidence>
<keyword evidence="13" id="KW-0675">Receptor</keyword>
<dbReference type="GO" id="GO:0048544">
    <property type="term" value="P:recognition of pollen"/>
    <property type="evidence" value="ECO:0007669"/>
    <property type="project" value="InterPro"/>
</dbReference>
<evidence type="ECO:0000256" key="15">
    <source>
        <dbReference type="ARBA" id="ARBA00047899"/>
    </source>
</evidence>
<comment type="catalytic activity">
    <reaction evidence="15 17">
        <text>L-threonyl-[protein] + ATP = O-phospho-L-threonyl-[protein] + ADP + H(+)</text>
        <dbReference type="Rhea" id="RHEA:46608"/>
        <dbReference type="Rhea" id="RHEA-COMP:11060"/>
        <dbReference type="Rhea" id="RHEA-COMP:11605"/>
        <dbReference type="ChEBI" id="CHEBI:15378"/>
        <dbReference type="ChEBI" id="CHEBI:30013"/>
        <dbReference type="ChEBI" id="CHEBI:30616"/>
        <dbReference type="ChEBI" id="CHEBI:61977"/>
        <dbReference type="ChEBI" id="CHEBI:456216"/>
        <dbReference type="EC" id="2.7.11.1"/>
    </reaction>
</comment>
<dbReference type="InterPro" id="IPR024171">
    <property type="entry name" value="SRK-like_kinase"/>
</dbReference>
<proteinExistence type="inferred from homology"/>
<dbReference type="PIRSF" id="PIRSF000641">
    <property type="entry name" value="SRK"/>
    <property type="match status" value="1"/>
</dbReference>
<comment type="catalytic activity">
    <reaction evidence="16 17">
        <text>L-seryl-[protein] + ATP = O-phospho-L-seryl-[protein] + ADP + H(+)</text>
        <dbReference type="Rhea" id="RHEA:17989"/>
        <dbReference type="Rhea" id="RHEA-COMP:9863"/>
        <dbReference type="Rhea" id="RHEA-COMP:11604"/>
        <dbReference type="ChEBI" id="CHEBI:15378"/>
        <dbReference type="ChEBI" id="CHEBI:29999"/>
        <dbReference type="ChEBI" id="CHEBI:30616"/>
        <dbReference type="ChEBI" id="CHEBI:83421"/>
        <dbReference type="ChEBI" id="CHEBI:456216"/>
        <dbReference type="EC" id="2.7.11.1"/>
    </reaction>
</comment>
<dbReference type="Pfam" id="PF01453">
    <property type="entry name" value="B_lectin"/>
    <property type="match status" value="1"/>
</dbReference>
<keyword evidence="10 19" id="KW-1133">Transmembrane helix</keyword>
<name>A0AAP0ELR0_9MAGN</name>
<keyword evidence="9 17" id="KW-0067">ATP-binding</keyword>
<keyword evidence="24" id="KW-1185">Reference proteome</keyword>
<evidence type="ECO:0000256" key="11">
    <source>
        <dbReference type="ARBA" id="ARBA00023136"/>
    </source>
</evidence>
<dbReference type="InterPro" id="IPR008271">
    <property type="entry name" value="Ser/Thr_kinase_AS"/>
</dbReference>
<evidence type="ECO:0000256" key="16">
    <source>
        <dbReference type="ARBA" id="ARBA00048679"/>
    </source>
</evidence>
<keyword evidence="6 20" id="KW-0732">Signal</keyword>
<organism evidence="23 24">
    <name type="scientific">Stephania japonica</name>
    <dbReference type="NCBI Taxonomy" id="461633"/>
    <lineage>
        <taxon>Eukaryota</taxon>
        <taxon>Viridiplantae</taxon>
        <taxon>Streptophyta</taxon>
        <taxon>Embryophyta</taxon>
        <taxon>Tracheophyta</taxon>
        <taxon>Spermatophyta</taxon>
        <taxon>Magnoliopsida</taxon>
        <taxon>Ranunculales</taxon>
        <taxon>Menispermaceae</taxon>
        <taxon>Menispermoideae</taxon>
        <taxon>Cissampelideae</taxon>
        <taxon>Stephania</taxon>
    </lineage>
</organism>
<dbReference type="PROSITE" id="PS50927">
    <property type="entry name" value="BULB_LECTIN"/>
    <property type="match status" value="1"/>
</dbReference>
<feature type="chain" id="PRO_5042893712" description="Receptor-like serine/threonine-protein kinase" evidence="20">
    <location>
        <begin position="21"/>
        <end position="812"/>
    </location>
</feature>
<dbReference type="PROSITE" id="PS00107">
    <property type="entry name" value="PROTEIN_KINASE_ATP"/>
    <property type="match status" value="1"/>
</dbReference>
<dbReference type="GO" id="GO:0005524">
    <property type="term" value="F:ATP binding"/>
    <property type="evidence" value="ECO:0007669"/>
    <property type="project" value="UniProtKB-UniRule"/>
</dbReference>
<dbReference type="Gene3D" id="1.10.510.10">
    <property type="entry name" value="Transferase(Phosphotransferase) domain 1"/>
    <property type="match status" value="1"/>
</dbReference>
<dbReference type="FunFam" id="3.30.200.20:FF:000059">
    <property type="entry name" value="S-receptor-like serine/threonine-protein kinase"/>
    <property type="match status" value="1"/>
</dbReference>
<evidence type="ECO:0000256" key="4">
    <source>
        <dbReference type="ARBA" id="ARBA00022679"/>
    </source>
</evidence>
<keyword evidence="3" id="KW-0245">EGF-like domain</keyword>
<evidence type="ECO:0000313" key="23">
    <source>
        <dbReference type="EMBL" id="KAK9095815.1"/>
    </source>
</evidence>
<evidence type="ECO:0000313" key="24">
    <source>
        <dbReference type="Proteomes" id="UP001417504"/>
    </source>
</evidence>
<dbReference type="InterPro" id="IPR017441">
    <property type="entry name" value="Protein_kinase_ATP_BS"/>
</dbReference>
<feature type="signal peptide" evidence="20">
    <location>
        <begin position="1"/>
        <end position="20"/>
    </location>
</feature>
<dbReference type="GO" id="GO:0004674">
    <property type="term" value="F:protein serine/threonine kinase activity"/>
    <property type="evidence" value="ECO:0007669"/>
    <property type="project" value="UniProtKB-KW"/>
</dbReference>
<keyword evidence="4 17" id="KW-0808">Transferase</keyword>
<reference evidence="23 24" key="1">
    <citation type="submission" date="2024-01" db="EMBL/GenBank/DDBJ databases">
        <title>Genome assemblies of Stephania.</title>
        <authorList>
            <person name="Yang L."/>
        </authorList>
    </citation>
    <scope>NUCLEOTIDE SEQUENCE [LARGE SCALE GENOMIC DNA]</scope>
    <source>
        <strain evidence="23">QJT</strain>
        <tissue evidence="23">Leaf</tissue>
    </source>
</reference>
<dbReference type="InterPro" id="IPR001480">
    <property type="entry name" value="Bulb-type_lectin_dom"/>
</dbReference>
<dbReference type="EC" id="2.7.11.1" evidence="17"/>
<dbReference type="PROSITE" id="PS50011">
    <property type="entry name" value="PROTEIN_KINASE_DOM"/>
    <property type="match status" value="1"/>
</dbReference>
<dbReference type="InterPro" id="IPR036426">
    <property type="entry name" value="Bulb-type_lectin_dom_sf"/>
</dbReference>
<evidence type="ECO:0000256" key="1">
    <source>
        <dbReference type="ARBA" id="ARBA00004479"/>
    </source>
</evidence>
<evidence type="ECO:0000259" key="21">
    <source>
        <dbReference type="PROSITE" id="PS50011"/>
    </source>
</evidence>
<dbReference type="CDD" id="cd14066">
    <property type="entry name" value="STKc_IRAK"/>
    <property type="match status" value="1"/>
</dbReference>
<feature type="transmembrane region" description="Helical" evidence="19">
    <location>
        <begin position="447"/>
        <end position="474"/>
    </location>
</feature>
<gene>
    <name evidence="23" type="ORF">Sjap_021312</name>
</gene>
<keyword evidence="11 19" id="KW-0472">Membrane</keyword>
<dbReference type="PANTHER" id="PTHR47974">
    <property type="entry name" value="OS07G0415500 PROTEIN"/>
    <property type="match status" value="1"/>
</dbReference>
<evidence type="ECO:0000256" key="14">
    <source>
        <dbReference type="ARBA" id="ARBA00023180"/>
    </source>
</evidence>
<comment type="caution">
    <text evidence="23">The sequence shown here is derived from an EMBL/GenBank/DDBJ whole genome shotgun (WGS) entry which is preliminary data.</text>
</comment>
<evidence type="ECO:0000256" key="3">
    <source>
        <dbReference type="ARBA" id="ARBA00022536"/>
    </source>
</evidence>
<evidence type="ECO:0000259" key="22">
    <source>
        <dbReference type="PROSITE" id="PS50927"/>
    </source>
</evidence>
<dbReference type="SMART" id="SM00108">
    <property type="entry name" value="B_lectin"/>
    <property type="match status" value="1"/>
</dbReference>
<dbReference type="InterPro" id="IPR011009">
    <property type="entry name" value="Kinase-like_dom_sf"/>
</dbReference>
<evidence type="ECO:0000256" key="7">
    <source>
        <dbReference type="ARBA" id="ARBA00022741"/>
    </source>
</evidence>
<comment type="subcellular location">
    <subcellularLocation>
        <location evidence="1">Membrane</location>
        <topology evidence="1">Single-pass type I membrane protein</topology>
    </subcellularLocation>
</comment>
<evidence type="ECO:0000256" key="10">
    <source>
        <dbReference type="ARBA" id="ARBA00022989"/>
    </source>
</evidence>
<keyword evidence="14" id="KW-0325">Glycoprotein</keyword>
<keyword evidence="5 19" id="KW-0812">Transmembrane</keyword>
<dbReference type="Gene3D" id="3.30.200.20">
    <property type="entry name" value="Phosphorylase Kinase, domain 1"/>
    <property type="match status" value="1"/>
</dbReference>
<keyword evidence="8 17" id="KW-0418">Kinase</keyword>
<feature type="domain" description="Bulb-type lectin" evidence="22">
    <location>
        <begin position="26"/>
        <end position="145"/>
    </location>
</feature>
<keyword evidence="12" id="KW-1015">Disulfide bond</keyword>
<evidence type="ECO:0000256" key="6">
    <source>
        <dbReference type="ARBA" id="ARBA00022729"/>
    </source>
</evidence>
<evidence type="ECO:0000256" key="2">
    <source>
        <dbReference type="ARBA" id="ARBA00022527"/>
    </source>
</evidence>
<evidence type="ECO:0000256" key="12">
    <source>
        <dbReference type="ARBA" id="ARBA00023157"/>
    </source>
</evidence>
<comment type="similarity">
    <text evidence="17">Belongs to the protein kinase superfamily. Ser/Thr protein kinase family.</text>
</comment>
<evidence type="ECO:0000256" key="9">
    <source>
        <dbReference type="ARBA" id="ARBA00022840"/>
    </source>
</evidence>